<feature type="region of interest" description="Disordered" evidence="1">
    <location>
        <begin position="1"/>
        <end position="59"/>
    </location>
</feature>
<organism evidence="2 3">
    <name type="scientific">Aspergillus welwitschiae</name>
    <dbReference type="NCBI Taxonomy" id="1341132"/>
    <lineage>
        <taxon>Eukaryota</taxon>
        <taxon>Fungi</taxon>
        <taxon>Dikarya</taxon>
        <taxon>Ascomycota</taxon>
        <taxon>Pezizomycotina</taxon>
        <taxon>Eurotiomycetes</taxon>
        <taxon>Eurotiomycetidae</taxon>
        <taxon>Eurotiales</taxon>
        <taxon>Aspergillaceae</taxon>
        <taxon>Aspergillus</taxon>
        <taxon>Aspergillus subgen. Circumdati</taxon>
    </lineage>
</organism>
<evidence type="ECO:0000313" key="3">
    <source>
        <dbReference type="Proteomes" id="UP000253729"/>
    </source>
</evidence>
<evidence type="ECO:0000256" key="1">
    <source>
        <dbReference type="SAM" id="MobiDB-lite"/>
    </source>
</evidence>
<dbReference type="Proteomes" id="UP000253729">
    <property type="component" value="Unassembled WGS sequence"/>
</dbReference>
<dbReference type="RefSeq" id="XP_026624624.1">
    <property type="nucleotide sequence ID" value="XM_026766946.1"/>
</dbReference>
<gene>
    <name evidence="2" type="ORF">BDQ94DRAFT_147054</name>
</gene>
<name>A0A3F3PXW1_9EURO</name>
<dbReference type="GeneID" id="38135302"/>
<dbReference type="EMBL" id="KZ852054">
    <property type="protein sequence ID" value="RDH31602.1"/>
    <property type="molecule type" value="Genomic_DNA"/>
</dbReference>
<proteinExistence type="predicted"/>
<protein>
    <submittedName>
        <fullName evidence="2">Uncharacterized protein</fullName>
    </submittedName>
</protein>
<feature type="compositionally biased region" description="Polar residues" evidence="1">
    <location>
        <begin position="41"/>
        <end position="52"/>
    </location>
</feature>
<accession>A0A3F3PXW1</accession>
<sequence length="87" mass="9601">MTHKRQAEPNPTNPTTPGDHHPSQVLHTRTYVPNLHPSPHPLSTQHMTSPANNIPPETPSCTVIQNSKASNWPKKTTKVVSTYSTCI</sequence>
<reference evidence="2 3" key="1">
    <citation type="submission" date="2018-07" db="EMBL/GenBank/DDBJ databases">
        <title>The genomes of Aspergillus section Nigri reveals drivers in fungal speciation.</title>
        <authorList>
            <consortium name="DOE Joint Genome Institute"/>
            <person name="Vesth T.C."/>
            <person name="Nybo J."/>
            <person name="Theobald S."/>
            <person name="Brandl J."/>
            <person name="Frisvad J.C."/>
            <person name="Nielsen K.F."/>
            <person name="Lyhne E.K."/>
            <person name="Kogle M.E."/>
            <person name="Kuo A."/>
            <person name="Riley R."/>
            <person name="Clum A."/>
            <person name="Nolan M."/>
            <person name="Lipzen A."/>
            <person name="Salamov A."/>
            <person name="Henrissat B."/>
            <person name="Wiebenga A."/>
            <person name="De vries R.P."/>
            <person name="Grigoriev I.V."/>
            <person name="Mortensen U.H."/>
            <person name="Andersen M.R."/>
            <person name="Baker S.E."/>
        </authorList>
    </citation>
    <scope>NUCLEOTIDE SEQUENCE [LARGE SCALE GENOMIC DNA]</scope>
    <source>
        <strain evidence="2 3">CBS 139.54b</strain>
    </source>
</reference>
<dbReference type="AlphaFoldDB" id="A0A3F3PXW1"/>
<evidence type="ECO:0000313" key="2">
    <source>
        <dbReference type="EMBL" id="RDH31602.1"/>
    </source>
</evidence>
<keyword evidence="3" id="KW-1185">Reference proteome</keyword>